<reference evidence="2 3" key="1">
    <citation type="submission" date="2021-06" db="EMBL/GenBank/DDBJ databases">
        <title>Caerostris darwini draft genome.</title>
        <authorList>
            <person name="Kono N."/>
            <person name="Arakawa K."/>
        </authorList>
    </citation>
    <scope>NUCLEOTIDE SEQUENCE [LARGE SCALE GENOMIC DNA]</scope>
</reference>
<name>A0AAV4MR81_9ARAC</name>
<sequence length="127" mass="14337">MRSCDVSKGMEGGGGGREINNEKKRGEDRLRKKIKGAPSDRKADDSERKKERQWRVKGKILPSLETLYINSTSEIPNDIPNGRLCSSSMTSRKPFLQETVCFLNIVCWQLNGLAQFVSISYIWNGIS</sequence>
<proteinExistence type="predicted"/>
<feature type="compositionally biased region" description="Basic and acidic residues" evidence="1">
    <location>
        <begin position="19"/>
        <end position="30"/>
    </location>
</feature>
<feature type="compositionally biased region" description="Basic and acidic residues" evidence="1">
    <location>
        <begin position="38"/>
        <end position="52"/>
    </location>
</feature>
<evidence type="ECO:0000256" key="1">
    <source>
        <dbReference type="SAM" id="MobiDB-lite"/>
    </source>
</evidence>
<keyword evidence="3" id="KW-1185">Reference proteome</keyword>
<organism evidence="2 3">
    <name type="scientific">Caerostris darwini</name>
    <dbReference type="NCBI Taxonomy" id="1538125"/>
    <lineage>
        <taxon>Eukaryota</taxon>
        <taxon>Metazoa</taxon>
        <taxon>Ecdysozoa</taxon>
        <taxon>Arthropoda</taxon>
        <taxon>Chelicerata</taxon>
        <taxon>Arachnida</taxon>
        <taxon>Araneae</taxon>
        <taxon>Araneomorphae</taxon>
        <taxon>Entelegynae</taxon>
        <taxon>Araneoidea</taxon>
        <taxon>Araneidae</taxon>
        <taxon>Caerostris</taxon>
    </lineage>
</organism>
<evidence type="ECO:0000313" key="2">
    <source>
        <dbReference type="EMBL" id="GIX74404.1"/>
    </source>
</evidence>
<evidence type="ECO:0000313" key="3">
    <source>
        <dbReference type="Proteomes" id="UP001054837"/>
    </source>
</evidence>
<protein>
    <submittedName>
        <fullName evidence="2">Uncharacterized protein</fullName>
    </submittedName>
</protein>
<dbReference type="Proteomes" id="UP001054837">
    <property type="component" value="Unassembled WGS sequence"/>
</dbReference>
<dbReference type="AlphaFoldDB" id="A0AAV4MR81"/>
<feature type="region of interest" description="Disordered" evidence="1">
    <location>
        <begin position="1"/>
        <end position="52"/>
    </location>
</feature>
<dbReference type="EMBL" id="BPLQ01000746">
    <property type="protein sequence ID" value="GIX74404.1"/>
    <property type="molecule type" value="Genomic_DNA"/>
</dbReference>
<accession>A0AAV4MR81</accession>
<gene>
    <name evidence="2" type="ORF">CDAR_235131</name>
</gene>
<comment type="caution">
    <text evidence="2">The sequence shown here is derived from an EMBL/GenBank/DDBJ whole genome shotgun (WGS) entry which is preliminary data.</text>
</comment>